<organism evidence="4 5">
    <name type="scientific">Rhodohalobacter barkolensis</name>
    <dbReference type="NCBI Taxonomy" id="2053187"/>
    <lineage>
        <taxon>Bacteria</taxon>
        <taxon>Pseudomonadati</taxon>
        <taxon>Balneolota</taxon>
        <taxon>Balneolia</taxon>
        <taxon>Balneolales</taxon>
        <taxon>Balneolaceae</taxon>
        <taxon>Rhodohalobacter</taxon>
    </lineage>
</organism>
<sequence>MKRIALFLFFTLIVSSTFAQKRAMTTDDILNMDRLSSSMISPDGNSVIFGKSTLDWDENKRETKYYYIPADSGAVYQYIGEAGGSDMKYSPDGKYISLKRSVDDKQQLFLLSTTGGEAVQLTEHKNSVGSYEWSADSKAIYFVSDVPKSSEEEKEYKAGYDQLFVDEPPHGQTEGSWNHLWKFDVDEKEETQITSGDVMIGSFSVSQDQNRVVYTARFENRRNQQYMSEIYLLEMGDSTAVQLTENEVPEGGLNWLPDNQHILYSAAHDEEWELRQSKLWRMNVDSKEHEMISGQFNGNIGSVHITPEGDKIYFSGSIKTDSNIFSMDLQTGNVTQHTDREGSISIVDMNRNRDHVLFTYENVQTPRDLYAASLENLDDPVRLTDLNPFVRDSLILADYEVVQWESNDGLEIEGLKYTPQELDQDSSAPFLLHIHGGPAGVFRNSFSPQYHVWAGLGYVQLAPNVRGSTAYGDEFLRGNMNDIGDGDYEDLMSGVDMLIENSWIDEDKMAVRGWSYGGILGGTTITKTDRFKAASLGAGVFDWTSEYAMGFNHDVRLWYIGGEPWTNPEEYRNRSAAMHADKVSTPTLFLHGNRDRVDTPQQSLIFFTYLKDIGKVDTRYIEFQREGHGFREPRNQRTRDIEEIRWVQKYTLGLDWEPWEREKKEEDSSEEE</sequence>
<name>A0A2N0VFC5_9BACT</name>
<evidence type="ECO:0000256" key="2">
    <source>
        <dbReference type="SAM" id="SignalP"/>
    </source>
</evidence>
<dbReference type="SUPFAM" id="SSF53474">
    <property type="entry name" value="alpha/beta-Hydrolases"/>
    <property type="match status" value="1"/>
</dbReference>
<dbReference type="GO" id="GO:0004252">
    <property type="term" value="F:serine-type endopeptidase activity"/>
    <property type="evidence" value="ECO:0007669"/>
    <property type="project" value="TreeGrafter"/>
</dbReference>
<keyword evidence="2" id="KW-0732">Signal</keyword>
<dbReference type="RefSeq" id="WP_101073950.1">
    <property type="nucleotide sequence ID" value="NZ_PISP01000004.1"/>
</dbReference>
<feature type="signal peptide" evidence="2">
    <location>
        <begin position="1"/>
        <end position="19"/>
    </location>
</feature>
<comment type="caution">
    <text evidence="4">The sequence shown here is derived from an EMBL/GenBank/DDBJ whole genome shotgun (WGS) entry which is preliminary data.</text>
</comment>
<dbReference type="InterPro" id="IPR011042">
    <property type="entry name" value="6-blade_b-propeller_TolB-like"/>
</dbReference>
<gene>
    <name evidence="4" type="ORF">CWD77_12650</name>
</gene>
<keyword evidence="5" id="KW-1185">Reference proteome</keyword>
<dbReference type="InterPro" id="IPR001375">
    <property type="entry name" value="Peptidase_S9_cat"/>
</dbReference>
<proteinExistence type="predicted"/>
<evidence type="ECO:0000313" key="4">
    <source>
        <dbReference type="EMBL" id="PKD42897.1"/>
    </source>
</evidence>
<dbReference type="SUPFAM" id="SSF82171">
    <property type="entry name" value="DPP6 N-terminal domain-like"/>
    <property type="match status" value="1"/>
</dbReference>
<dbReference type="Proteomes" id="UP000233398">
    <property type="component" value="Unassembled WGS sequence"/>
</dbReference>
<evidence type="ECO:0000259" key="3">
    <source>
        <dbReference type="Pfam" id="PF00326"/>
    </source>
</evidence>
<feature type="domain" description="Peptidase S9 prolyl oligopeptidase catalytic" evidence="3">
    <location>
        <begin position="445"/>
        <end position="651"/>
    </location>
</feature>
<dbReference type="GO" id="GO:0006508">
    <property type="term" value="P:proteolysis"/>
    <property type="evidence" value="ECO:0007669"/>
    <property type="project" value="InterPro"/>
</dbReference>
<dbReference type="Gene3D" id="2.120.10.30">
    <property type="entry name" value="TolB, C-terminal domain"/>
    <property type="match status" value="2"/>
</dbReference>
<protein>
    <recommendedName>
        <fullName evidence="3">Peptidase S9 prolyl oligopeptidase catalytic domain-containing protein</fullName>
    </recommendedName>
</protein>
<dbReference type="InterPro" id="IPR029058">
    <property type="entry name" value="AB_hydrolase_fold"/>
</dbReference>
<keyword evidence="1" id="KW-0378">Hydrolase</keyword>
<accession>A0A2N0VFC5</accession>
<feature type="chain" id="PRO_5014605661" description="Peptidase S9 prolyl oligopeptidase catalytic domain-containing protein" evidence="2">
    <location>
        <begin position="20"/>
        <end position="672"/>
    </location>
</feature>
<evidence type="ECO:0000313" key="5">
    <source>
        <dbReference type="Proteomes" id="UP000233398"/>
    </source>
</evidence>
<evidence type="ECO:0000256" key="1">
    <source>
        <dbReference type="ARBA" id="ARBA00022801"/>
    </source>
</evidence>
<dbReference type="OrthoDB" id="9812921at2"/>
<dbReference type="PANTHER" id="PTHR42776">
    <property type="entry name" value="SERINE PEPTIDASE S9 FAMILY MEMBER"/>
    <property type="match status" value="1"/>
</dbReference>
<dbReference type="EMBL" id="PISP01000004">
    <property type="protein sequence ID" value="PKD42897.1"/>
    <property type="molecule type" value="Genomic_DNA"/>
</dbReference>
<dbReference type="AlphaFoldDB" id="A0A2N0VFC5"/>
<dbReference type="Pfam" id="PF00326">
    <property type="entry name" value="Peptidase_S9"/>
    <property type="match status" value="1"/>
</dbReference>
<dbReference type="PANTHER" id="PTHR42776:SF27">
    <property type="entry name" value="DIPEPTIDYL PEPTIDASE FAMILY MEMBER 6"/>
    <property type="match status" value="1"/>
</dbReference>
<dbReference type="Gene3D" id="3.40.50.1820">
    <property type="entry name" value="alpha/beta hydrolase"/>
    <property type="match status" value="1"/>
</dbReference>
<reference evidence="4 5" key="1">
    <citation type="submission" date="2017-11" db="EMBL/GenBank/DDBJ databases">
        <title>Rhodohalobacter 15182 sp. nov., isolated from a salt lake.</title>
        <authorList>
            <person name="Han S."/>
        </authorList>
    </citation>
    <scope>NUCLEOTIDE SEQUENCE [LARGE SCALE GENOMIC DNA]</scope>
    <source>
        <strain evidence="4 5">15182</strain>
    </source>
</reference>